<dbReference type="HOGENOM" id="CLU_1756138_0_0_11"/>
<keyword evidence="2" id="KW-1185">Reference proteome</keyword>
<evidence type="ECO:0000313" key="2">
    <source>
        <dbReference type="Proteomes" id="UP000001937"/>
    </source>
</evidence>
<dbReference type="InterPro" id="IPR029058">
    <property type="entry name" value="AB_hydrolase_fold"/>
</dbReference>
<dbReference type="Gene3D" id="3.40.50.1820">
    <property type="entry name" value="alpha/beta hydrolase"/>
    <property type="match status" value="1"/>
</dbReference>
<dbReference type="STRING" id="106370.Francci3_2563"/>
<dbReference type="eggNOG" id="COG1073">
    <property type="taxonomic scope" value="Bacteria"/>
</dbReference>
<name>Q2J9W7_FRACC</name>
<evidence type="ECO:0000313" key="1">
    <source>
        <dbReference type="EMBL" id="ABD11925.1"/>
    </source>
</evidence>
<dbReference type="EMBL" id="CP000249">
    <property type="protein sequence ID" value="ABD11925.1"/>
    <property type="molecule type" value="Genomic_DNA"/>
</dbReference>
<proteinExistence type="predicted"/>
<sequence length="148" mass="15733">MSWFVDDADVAAIVTLCRSRAIGAGVDPRVRAVATVSGPYPMPTWETLPQFATDTLTIRCGGADEAQRVAAALAYPDLPASVHQPLLVVAGGADTLPTPDQARHVAATAPRRELLLVAGGDHLLGNRRWAWLNRTADWLADQATPSGR</sequence>
<gene>
    <name evidence="1" type="ordered locus">Francci3_2563</name>
</gene>
<dbReference type="AlphaFoldDB" id="Q2J9W7"/>
<accession>Q2J9W7</accession>
<dbReference type="RefSeq" id="WP_011436960.1">
    <property type="nucleotide sequence ID" value="NC_007777.1"/>
</dbReference>
<evidence type="ECO:0008006" key="3">
    <source>
        <dbReference type="Google" id="ProtNLM"/>
    </source>
</evidence>
<protein>
    <recommendedName>
        <fullName evidence="3">Peptidase S33 tripeptidyl aminopeptidase-like C-terminal domain-containing protein</fullName>
    </recommendedName>
</protein>
<reference evidence="1 2" key="1">
    <citation type="journal article" date="2007" name="Genome Res.">
        <title>Genome characteristics of facultatively symbiotic Frankia sp. strains reflect host range and host plant biogeography.</title>
        <authorList>
            <person name="Normand P."/>
            <person name="Lapierre P."/>
            <person name="Tisa L.S."/>
            <person name="Gogarten J.P."/>
            <person name="Alloisio N."/>
            <person name="Bagnarol E."/>
            <person name="Bassi C.A."/>
            <person name="Berry A.M."/>
            <person name="Bickhart D.M."/>
            <person name="Choisne N."/>
            <person name="Couloux A."/>
            <person name="Cournoyer B."/>
            <person name="Cruveiller S."/>
            <person name="Daubin V."/>
            <person name="Demange N."/>
            <person name="Francino M.P."/>
            <person name="Goltsman E."/>
            <person name="Huang Y."/>
            <person name="Kopp O.R."/>
            <person name="Labarre L."/>
            <person name="Lapidus A."/>
            <person name="Lavire C."/>
            <person name="Marechal J."/>
            <person name="Martinez M."/>
            <person name="Mastronunzio J.E."/>
            <person name="Mullin B.C."/>
            <person name="Niemann J."/>
            <person name="Pujic P."/>
            <person name="Rawnsley T."/>
            <person name="Rouy Z."/>
            <person name="Schenowitz C."/>
            <person name="Sellstedt A."/>
            <person name="Tavares F."/>
            <person name="Tomkins J.P."/>
            <person name="Vallenet D."/>
            <person name="Valverde C."/>
            <person name="Wall L.G."/>
            <person name="Wang Y."/>
            <person name="Medigue C."/>
            <person name="Benson D.R."/>
        </authorList>
    </citation>
    <scope>NUCLEOTIDE SEQUENCE [LARGE SCALE GENOMIC DNA]</scope>
    <source>
        <strain evidence="2">DSM 45818 / CECT 9043 / CcI3</strain>
    </source>
</reference>
<organism evidence="1 2">
    <name type="scientific">Frankia casuarinae (strain DSM 45818 / CECT 9043 / HFP020203 / CcI3)</name>
    <dbReference type="NCBI Taxonomy" id="106370"/>
    <lineage>
        <taxon>Bacteria</taxon>
        <taxon>Bacillati</taxon>
        <taxon>Actinomycetota</taxon>
        <taxon>Actinomycetes</taxon>
        <taxon>Frankiales</taxon>
        <taxon>Frankiaceae</taxon>
        <taxon>Frankia</taxon>
    </lineage>
</organism>
<dbReference type="SUPFAM" id="SSF53474">
    <property type="entry name" value="alpha/beta-Hydrolases"/>
    <property type="match status" value="1"/>
</dbReference>
<dbReference type="Proteomes" id="UP000001937">
    <property type="component" value="Chromosome"/>
</dbReference>
<dbReference type="OrthoDB" id="9765647at2"/>
<dbReference type="KEGG" id="fra:Francci3_2563"/>